<dbReference type="Gene3D" id="3.30.1380.10">
    <property type="match status" value="1"/>
</dbReference>
<dbReference type="Pfam" id="PF02557">
    <property type="entry name" value="VanY"/>
    <property type="match status" value="1"/>
</dbReference>
<dbReference type="CDD" id="cd14852">
    <property type="entry name" value="LD-carboxypeptidase"/>
    <property type="match status" value="1"/>
</dbReference>
<keyword evidence="3" id="KW-1185">Reference proteome</keyword>
<dbReference type="AlphaFoldDB" id="A0A6H9WMF3"/>
<dbReference type="InterPro" id="IPR009045">
    <property type="entry name" value="Zn_M74/Hedgehog-like"/>
</dbReference>
<dbReference type="RefSeq" id="WP_158027534.1">
    <property type="nucleotide sequence ID" value="NZ_BMHG01000001.1"/>
</dbReference>
<comment type="caution">
    <text evidence="2">The sequence shown here is derived from an EMBL/GenBank/DDBJ whole genome shotgun (WGS) entry which is preliminary data.</text>
</comment>
<evidence type="ECO:0000313" key="2">
    <source>
        <dbReference type="EMBL" id="KAB1648981.1"/>
    </source>
</evidence>
<evidence type="ECO:0000259" key="1">
    <source>
        <dbReference type="Pfam" id="PF02557"/>
    </source>
</evidence>
<dbReference type="GO" id="GO:0006508">
    <property type="term" value="P:proteolysis"/>
    <property type="evidence" value="ECO:0007669"/>
    <property type="project" value="InterPro"/>
</dbReference>
<dbReference type="OrthoDB" id="9792074at2"/>
<reference evidence="2 3" key="1">
    <citation type="submission" date="2019-09" db="EMBL/GenBank/DDBJ databases">
        <title>Phylogeny of genus Pseudoclavibacter and closely related genus.</title>
        <authorList>
            <person name="Li Y."/>
        </authorList>
    </citation>
    <scope>NUCLEOTIDE SEQUENCE [LARGE SCALE GENOMIC DNA]</scope>
    <source>
        <strain evidence="2 3">EGI 60007</strain>
    </source>
</reference>
<dbReference type="InterPro" id="IPR003709">
    <property type="entry name" value="VanY-like_core_dom"/>
</dbReference>
<evidence type="ECO:0000313" key="3">
    <source>
        <dbReference type="Proteomes" id="UP000431744"/>
    </source>
</evidence>
<dbReference type="InterPro" id="IPR058193">
    <property type="entry name" value="VanY/YodJ_core_dom"/>
</dbReference>
<protein>
    <submittedName>
        <fullName evidence="2">M15 family metallopeptidase</fullName>
    </submittedName>
</protein>
<dbReference type="PANTHER" id="PTHR34385">
    <property type="entry name" value="D-ALANYL-D-ALANINE CARBOXYPEPTIDASE"/>
    <property type="match status" value="1"/>
</dbReference>
<accession>A0A6H9WMF3</accession>
<dbReference type="InterPro" id="IPR052179">
    <property type="entry name" value="DD-CPase-like"/>
</dbReference>
<dbReference type="EMBL" id="WBJY01000001">
    <property type="protein sequence ID" value="KAB1648981.1"/>
    <property type="molecule type" value="Genomic_DNA"/>
</dbReference>
<dbReference type="PANTHER" id="PTHR34385:SF1">
    <property type="entry name" value="PEPTIDOGLYCAN L-ALANYL-D-GLUTAMATE ENDOPEPTIDASE CWLK"/>
    <property type="match status" value="1"/>
</dbReference>
<proteinExistence type="predicted"/>
<sequence>MHTFPRTWLDAALRHRARWARTVLLSVIAAAVTLGLLAPAAAFATPGDDSGDDPEGRISLGLRTDGLFTLSGHAFDRSDLGAPIILAVFQDRELTHSFAADAPAPELRPYGVAGKGIDAAFLPSTRQAPVQVCVAGINIGAGENSWLGCSMLDARGTSSVPGSTTDPASEYVLVNKQNPLSPVDHVPGDLVDLATLGVPSANGHSLREPAANAMRDMFEAARASGITLDATSGYRSYATQQSLHEDFVSTLGQSGADLTSARPGYSEHQTGLAVDLSSDEGCVLEQCWASTLGGQWVAANAHTFGFIERYPEGMTSVTGFEWEPWHYRYVGVEVATAMHDAGVTTYEQWLGVPAAPGY</sequence>
<feature type="domain" description="D-alanyl-D-alanine carboxypeptidase-like core" evidence="1">
    <location>
        <begin position="204"/>
        <end position="331"/>
    </location>
</feature>
<organism evidence="2 3">
    <name type="scientific">Pseudoclavibacter endophyticus</name>
    <dbReference type="NCBI Taxonomy" id="1778590"/>
    <lineage>
        <taxon>Bacteria</taxon>
        <taxon>Bacillati</taxon>
        <taxon>Actinomycetota</taxon>
        <taxon>Actinomycetes</taxon>
        <taxon>Micrococcales</taxon>
        <taxon>Microbacteriaceae</taxon>
        <taxon>Pseudoclavibacter</taxon>
    </lineage>
</organism>
<dbReference type="GO" id="GO:0008233">
    <property type="term" value="F:peptidase activity"/>
    <property type="evidence" value="ECO:0007669"/>
    <property type="project" value="InterPro"/>
</dbReference>
<gene>
    <name evidence="2" type="ORF">F8O04_01440</name>
</gene>
<dbReference type="Proteomes" id="UP000431744">
    <property type="component" value="Unassembled WGS sequence"/>
</dbReference>
<name>A0A6H9WMF3_9MICO</name>
<dbReference type="SUPFAM" id="SSF55166">
    <property type="entry name" value="Hedgehog/DD-peptidase"/>
    <property type="match status" value="1"/>
</dbReference>